<evidence type="ECO:0000313" key="1">
    <source>
        <dbReference type="EMBL" id="PIK36021.1"/>
    </source>
</evidence>
<evidence type="ECO:0000313" key="2">
    <source>
        <dbReference type="Proteomes" id="UP000230750"/>
    </source>
</evidence>
<sequence>MVHSKQTCSINPRTSTTTSYQAVAIHVTVPEIFRTVKRCAFDAFAPLKSIFDSRTKELSQHLLNRQYFRGTIENAIKKAKSKPRTETLTYKTRQTSSKRVPLVTEFHPGLPPLANIIQKNFHLLQGTERLKSVFPELPVIAFKRPSNLRDIIVRASFRDDTPLGESTTETTGSSPCTHKIAKRAYLSIRPRPFRATKQNALSKFGTKLTAYPKMSFTSSTAYL</sequence>
<dbReference type="OrthoDB" id="10454493at2759"/>
<name>A0A2G8JJU7_STIJA</name>
<accession>A0A2G8JJU7</accession>
<dbReference type="AlphaFoldDB" id="A0A2G8JJU7"/>
<gene>
    <name evidence="1" type="ORF">BSL78_27143</name>
</gene>
<organism evidence="1 2">
    <name type="scientific">Stichopus japonicus</name>
    <name type="common">Sea cucumber</name>
    <dbReference type="NCBI Taxonomy" id="307972"/>
    <lineage>
        <taxon>Eukaryota</taxon>
        <taxon>Metazoa</taxon>
        <taxon>Echinodermata</taxon>
        <taxon>Eleutherozoa</taxon>
        <taxon>Echinozoa</taxon>
        <taxon>Holothuroidea</taxon>
        <taxon>Aspidochirotacea</taxon>
        <taxon>Aspidochirotida</taxon>
        <taxon>Stichopodidae</taxon>
        <taxon>Apostichopus</taxon>
    </lineage>
</organism>
<dbReference type="Proteomes" id="UP000230750">
    <property type="component" value="Unassembled WGS sequence"/>
</dbReference>
<comment type="caution">
    <text evidence="1">The sequence shown here is derived from an EMBL/GenBank/DDBJ whole genome shotgun (WGS) entry which is preliminary data.</text>
</comment>
<keyword evidence="2" id="KW-1185">Reference proteome</keyword>
<protein>
    <submittedName>
        <fullName evidence="1">Uncharacterized protein</fullName>
    </submittedName>
</protein>
<dbReference type="PANTHER" id="PTHR21301">
    <property type="entry name" value="REVERSE TRANSCRIPTASE"/>
    <property type="match status" value="1"/>
</dbReference>
<dbReference type="EMBL" id="MRZV01001759">
    <property type="protein sequence ID" value="PIK36021.1"/>
    <property type="molecule type" value="Genomic_DNA"/>
</dbReference>
<dbReference type="PANTHER" id="PTHR21301:SF10">
    <property type="entry name" value="REVERSE TRANSCRIPTASE DOMAIN-CONTAINING PROTEIN"/>
    <property type="match status" value="1"/>
</dbReference>
<proteinExistence type="predicted"/>
<reference evidence="1 2" key="1">
    <citation type="journal article" date="2017" name="PLoS Biol.">
        <title>The sea cucumber genome provides insights into morphological evolution and visceral regeneration.</title>
        <authorList>
            <person name="Zhang X."/>
            <person name="Sun L."/>
            <person name="Yuan J."/>
            <person name="Sun Y."/>
            <person name="Gao Y."/>
            <person name="Zhang L."/>
            <person name="Li S."/>
            <person name="Dai H."/>
            <person name="Hamel J.F."/>
            <person name="Liu C."/>
            <person name="Yu Y."/>
            <person name="Liu S."/>
            <person name="Lin W."/>
            <person name="Guo K."/>
            <person name="Jin S."/>
            <person name="Xu P."/>
            <person name="Storey K.B."/>
            <person name="Huan P."/>
            <person name="Zhang T."/>
            <person name="Zhou Y."/>
            <person name="Zhang J."/>
            <person name="Lin C."/>
            <person name="Li X."/>
            <person name="Xing L."/>
            <person name="Huo D."/>
            <person name="Sun M."/>
            <person name="Wang L."/>
            <person name="Mercier A."/>
            <person name="Li F."/>
            <person name="Yang H."/>
            <person name="Xiang J."/>
        </authorList>
    </citation>
    <scope>NUCLEOTIDE SEQUENCE [LARGE SCALE GENOMIC DNA]</scope>
    <source>
        <strain evidence="1">Shaxun</strain>
        <tissue evidence="1">Muscle</tissue>
    </source>
</reference>